<accession>A0A917UY31</accession>
<dbReference type="EMBL" id="BMNQ01000019">
    <property type="protein sequence ID" value="GGJ94869.1"/>
    <property type="molecule type" value="Genomic_DNA"/>
</dbReference>
<proteinExistence type="predicted"/>
<organism evidence="1 2">
    <name type="scientific">Lentibacillus kapialis</name>
    <dbReference type="NCBI Taxonomy" id="340214"/>
    <lineage>
        <taxon>Bacteria</taxon>
        <taxon>Bacillati</taxon>
        <taxon>Bacillota</taxon>
        <taxon>Bacilli</taxon>
        <taxon>Bacillales</taxon>
        <taxon>Bacillaceae</taxon>
        <taxon>Lentibacillus</taxon>
    </lineage>
</organism>
<name>A0A917UY31_9BACI</name>
<evidence type="ECO:0000313" key="1">
    <source>
        <dbReference type="EMBL" id="GGJ94869.1"/>
    </source>
</evidence>
<evidence type="ECO:0000313" key="2">
    <source>
        <dbReference type="Proteomes" id="UP000658382"/>
    </source>
</evidence>
<reference evidence="1" key="1">
    <citation type="journal article" date="2014" name="Int. J. Syst. Evol. Microbiol.">
        <title>Complete genome sequence of Corynebacterium casei LMG S-19264T (=DSM 44701T), isolated from a smear-ripened cheese.</title>
        <authorList>
            <consortium name="US DOE Joint Genome Institute (JGI-PGF)"/>
            <person name="Walter F."/>
            <person name="Albersmeier A."/>
            <person name="Kalinowski J."/>
            <person name="Ruckert C."/>
        </authorList>
    </citation>
    <scope>NUCLEOTIDE SEQUENCE</scope>
    <source>
        <strain evidence="1">JCM 12580</strain>
    </source>
</reference>
<comment type="caution">
    <text evidence="1">The sequence shown here is derived from an EMBL/GenBank/DDBJ whole genome shotgun (WGS) entry which is preliminary data.</text>
</comment>
<dbReference type="AlphaFoldDB" id="A0A917UY31"/>
<reference evidence="1" key="2">
    <citation type="submission" date="2020-09" db="EMBL/GenBank/DDBJ databases">
        <authorList>
            <person name="Sun Q."/>
            <person name="Ohkuma M."/>
        </authorList>
    </citation>
    <scope>NUCLEOTIDE SEQUENCE</scope>
    <source>
        <strain evidence="1">JCM 12580</strain>
    </source>
</reference>
<gene>
    <name evidence="1" type="ORF">GCM10007063_16750</name>
</gene>
<dbReference type="Proteomes" id="UP000658382">
    <property type="component" value="Unassembled WGS sequence"/>
</dbReference>
<protein>
    <submittedName>
        <fullName evidence="1">Uncharacterized protein</fullName>
    </submittedName>
</protein>
<sequence>MLAYIMLGINSIAPSPLPKKRRTKPVNPIEKAIGTLSNTKPKNNTNINISVMSYSHSRFYA</sequence>
<keyword evidence="2" id="KW-1185">Reference proteome</keyword>